<protein>
    <recommendedName>
        <fullName evidence="3">DUF4259 domain-containing protein</fullName>
    </recommendedName>
</protein>
<dbReference type="Proteomes" id="UP001595855">
    <property type="component" value="Unassembled WGS sequence"/>
</dbReference>
<dbReference type="EMBL" id="JBHSJO010000001">
    <property type="protein sequence ID" value="MFC5020018.1"/>
    <property type="molecule type" value="Genomic_DNA"/>
</dbReference>
<keyword evidence="2" id="KW-1185">Reference proteome</keyword>
<reference evidence="2" key="1">
    <citation type="journal article" date="2019" name="Int. J. Syst. Evol. Microbiol.">
        <title>The Global Catalogue of Microorganisms (GCM) 10K type strain sequencing project: providing services to taxonomists for standard genome sequencing and annotation.</title>
        <authorList>
            <consortium name="The Broad Institute Genomics Platform"/>
            <consortium name="The Broad Institute Genome Sequencing Center for Infectious Disease"/>
            <person name="Wu L."/>
            <person name="Ma J."/>
        </authorList>
    </citation>
    <scope>NUCLEOTIDE SEQUENCE [LARGE SCALE GENOMIC DNA]</scope>
    <source>
        <strain evidence="2">CGMCC 4.1542</strain>
    </source>
</reference>
<evidence type="ECO:0000313" key="1">
    <source>
        <dbReference type="EMBL" id="MFC5020018.1"/>
    </source>
</evidence>
<accession>A0ABV9X5J9</accession>
<sequence length="55" mass="6120">MGTWDVGPFDDATAADFYATRRSIATKDVTNTMRIKQPASWKREVSDVGDVSAWP</sequence>
<organism evidence="1 2">
    <name type="scientific">Streptomyces lienomycini</name>
    <dbReference type="NCBI Taxonomy" id="284035"/>
    <lineage>
        <taxon>Bacteria</taxon>
        <taxon>Bacillati</taxon>
        <taxon>Actinomycetota</taxon>
        <taxon>Actinomycetes</taxon>
        <taxon>Kitasatosporales</taxon>
        <taxon>Streptomycetaceae</taxon>
        <taxon>Streptomyces</taxon>
    </lineage>
</organism>
<proteinExistence type="predicted"/>
<dbReference type="RefSeq" id="WP_271413988.1">
    <property type="nucleotide sequence ID" value="NZ_BAAATN010000007.1"/>
</dbReference>
<name>A0ABV9X5J9_9ACTN</name>
<comment type="caution">
    <text evidence="1">The sequence shown here is derived from an EMBL/GenBank/DDBJ whole genome shotgun (WGS) entry which is preliminary data.</text>
</comment>
<evidence type="ECO:0008006" key="3">
    <source>
        <dbReference type="Google" id="ProtNLM"/>
    </source>
</evidence>
<evidence type="ECO:0000313" key="2">
    <source>
        <dbReference type="Proteomes" id="UP001595855"/>
    </source>
</evidence>
<gene>
    <name evidence="1" type="ORF">ACFPRC_34790</name>
</gene>